<dbReference type="PROSITE" id="PS01011">
    <property type="entry name" value="FOLYLPOLYGLU_SYNT_1"/>
    <property type="match status" value="1"/>
</dbReference>
<sequence length="417" mass="45690">MESLGHFGVDLSLERMQVLLQRLGQPQAGIPVIHVAGTNGKGSVCAWVSHVLWAAGYRVGRYTSPHLVHWRERIWLRGEYISTEDWSQSLAQVRDTLQSYPPDEPSPTQFEVVTAAAWLYFRQQAVEVVVLEVGLGGRLDATNAGIDPIVTAITSIGWDHWQRLGNSLPQIASEKAGILKPGIPLVCAPQTPEVMAVIQAKAEALGIPVQVVQPLEWVGPQTVRWQGLSLCLPLTGDVQLINGAVALGIVERLRQQGWSIPDAAVKKGFDLTRWPGRLQRVQIGSQVLLMDGAHNLPAAQALRRYLDETQPGPLTWYIGILSTKDVSGILSTLLRPGDRLFTLPIAGHSGMDPEQLAQLARERQPYLTHVQALPDLSAFLTQLSCPEASTAPPPVLCGSLYLLGQVMQECLRWDLAR</sequence>
<accession>A0ABT0CEJ2</accession>
<evidence type="ECO:0000256" key="7">
    <source>
        <dbReference type="ARBA" id="ARBA00022842"/>
    </source>
</evidence>
<dbReference type="EMBL" id="JAFIRA010000036">
    <property type="protein sequence ID" value="MCJ2543760.1"/>
    <property type="molecule type" value="Genomic_DNA"/>
</dbReference>
<dbReference type="SUPFAM" id="SSF53623">
    <property type="entry name" value="MurD-like peptide ligases, catalytic domain"/>
    <property type="match status" value="1"/>
</dbReference>
<evidence type="ECO:0000259" key="11">
    <source>
        <dbReference type="Pfam" id="PF02875"/>
    </source>
</evidence>
<dbReference type="InterPro" id="IPR018109">
    <property type="entry name" value="Folylpolyglutamate_synth_CS"/>
</dbReference>
<protein>
    <recommendedName>
        <fullName evidence="2">tetrahydrofolate synthase</fullName>
        <ecNumber evidence="2">6.3.2.17</ecNumber>
    </recommendedName>
    <alternativeName>
        <fullName evidence="8">Tetrahydrofolylpolyglutamate synthase</fullName>
    </alternativeName>
</protein>
<evidence type="ECO:0000256" key="5">
    <source>
        <dbReference type="ARBA" id="ARBA00022741"/>
    </source>
</evidence>
<comment type="caution">
    <text evidence="12">The sequence shown here is derived from an EMBL/GenBank/DDBJ whole genome shotgun (WGS) entry which is preliminary data.</text>
</comment>
<dbReference type="Pfam" id="PF02875">
    <property type="entry name" value="Mur_ligase_C"/>
    <property type="match status" value="1"/>
</dbReference>
<feature type="domain" description="Mur ligase C-terminal" evidence="11">
    <location>
        <begin position="276"/>
        <end position="381"/>
    </location>
</feature>
<evidence type="ECO:0000256" key="6">
    <source>
        <dbReference type="ARBA" id="ARBA00022840"/>
    </source>
</evidence>
<dbReference type="NCBIfam" id="TIGR01499">
    <property type="entry name" value="folC"/>
    <property type="match status" value="1"/>
</dbReference>
<dbReference type="InterPro" id="IPR036565">
    <property type="entry name" value="Mur-like_cat_sf"/>
</dbReference>
<gene>
    <name evidence="12" type="ORF">JX360_12735</name>
</gene>
<dbReference type="PANTHER" id="PTHR11136">
    <property type="entry name" value="FOLYLPOLYGLUTAMATE SYNTHASE-RELATED"/>
    <property type="match status" value="1"/>
</dbReference>
<keyword evidence="5 10" id="KW-0547">Nucleotide-binding</keyword>
<dbReference type="EC" id="6.3.2.17" evidence="2"/>
<dbReference type="Gene3D" id="3.90.190.20">
    <property type="entry name" value="Mur ligase, C-terminal domain"/>
    <property type="match status" value="1"/>
</dbReference>
<name>A0ABT0CEJ2_THEVL</name>
<evidence type="ECO:0000256" key="2">
    <source>
        <dbReference type="ARBA" id="ARBA00013025"/>
    </source>
</evidence>
<evidence type="ECO:0000256" key="9">
    <source>
        <dbReference type="ARBA" id="ARBA00047493"/>
    </source>
</evidence>
<dbReference type="PIRSF" id="PIRSF001563">
    <property type="entry name" value="Folylpolyglu_synth"/>
    <property type="match status" value="1"/>
</dbReference>
<comment type="catalytic activity">
    <reaction evidence="9">
        <text>(6S)-5,6,7,8-tetrahydrofolyl-(gamma-L-Glu)(n) + L-glutamate + ATP = (6S)-5,6,7,8-tetrahydrofolyl-(gamma-L-Glu)(n+1) + ADP + phosphate + H(+)</text>
        <dbReference type="Rhea" id="RHEA:10580"/>
        <dbReference type="Rhea" id="RHEA-COMP:14738"/>
        <dbReference type="Rhea" id="RHEA-COMP:14740"/>
        <dbReference type="ChEBI" id="CHEBI:15378"/>
        <dbReference type="ChEBI" id="CHEBI:29985"/>
        <dbReference type="ChEBI" id="CHEBI:30616"/>
        <dbReference type="ChEBI" id="CHEBI:43474"/>
        <dbReference type="ChEBI" id="CHEBI:141005"/>
        <dbReference type="ChEBI" id="CHEBI:456216"/>
        <dbReference type="EC" id="6.3.2.17"/>
    </reaction>
</comment>
<dbReference type="InterPro" id="IPR001645">
    <property type="entry name" value="Folylpolyglutamate_synth"/>
</dbReference>
<evidence type="ECO:0000256" key="8">
    <source>
        <dbReference type="ARBA" id="ARBA00030592"/>
    </source>
</evidence>
<keyword evidence="3 10" id="KW-0436">Ligase</keyword>
<evidence type="ECO:0000256" key="10">
    <source>
        <dbReference type="PIRNR" id="PIRNR001563"/>
    </source>
</evidence>
<keyword evidence="6 10" id="KW-0067">ATP-binding</keyword>
<dbReference type="InterPro" id="IPR036615">
    <property type="entry name" value="Mur_ligase_C_dom_sf"/>
</dbReference>
<evidence type="ECO:0000313" key="13">
    <source>
        <dbReference type="Proteomes" id="UP000830835"/>
    </source>
</evidence>
<evidence type="ECO:0000256" key="4">
    <source>
        <dbReference type="ARBA" id="ARBA00022723"/>
    </source>
</evidence>
<organism evidence="12 13">
    <name type="scientific">Thermostichus vulcanus str. 'Rupite'</name>
    <dbReference type="NCBI Taxonomy" id="2813851"/>
    <lineage>
        <taxon>Bacteria</taxon>
        <taxon>Bacillati</taxon>
        <taxon>Cyanobacteriota</taxon>
        <taxon>Cyanophyceae</taxon>
        <taxon>Thermostichales</taxon>
        <taxon>Thermostichaceae</taxon>
        <taxon>Thermostichus</taxon>
    </lineage>
</organism>
<reference evidence="12" key="1">
    <citation type="submission" date="2021-02" db="EMBL/GenBank/DDBJ databases">
        <title>The CRISPR/cas machinery reduction and long-range gene transfer in the hot spring cyanobacterium Synechococcus.</title>
        <authorList>
            <person name="Dvorak P."/>
            <person name="Jahodarova E."/>
            <person name="Hasler P."/>
            <person name="Poulickova A."/>
        </authorList>
    </citation>
    <scope>NUCLEOTIDE SEQUENCE</scope>
    <source>
        <strain evidence="12">Rupite</strain>
    </source>
</reference>
<keyword evidence="4" id="KW-0479">Metal-binding</keyword>
<evidence type="ECO:0000313" key="12">
    <source>
        <dbReference type="EMBL" id="MCJ2543760.1"/>
    </source>
</evidence>
<dbReference type="PANTHER" id="PTHR11136:SF0">
    <property type="entry name" value="DIHYDROFOLATE SYNTHETASE-RELATED"/>
    <property type="match status" value="1"/>
</dbReference>
<evidence type="ECO:0000256" key="3">
    <source>
        <dbReference type="ARBA" id="ARBA00022598"/>
    </source>
</evidence>
<comment type="similarity">
    <text evidence="1 10">Belongs to the folylpolyglutamate synthase family.</text>
</comment>
<dbReference type="Gene3D" id="3.40.1190.10">
    <property type="entry name" value="Mur-like, catalytic domain"/>
    <property type="match status" value="1"/>
</dbReference>
<keyword evidence="13" id="KW-1185">Reference proteome</keyword>
<dbReference type="Proteomes" id="UP000830835">
    <property type="component" value="Unassembled WGS sequence"/>
</dbReference>
<evidence type="ECO:0000256" key="1">
    <source>
        <dbReference type="ARBA" id="ARBA00008276"/>
    </source>
</evidence>
<proteinExistence type="inferred from homology"/>
<dbReference type="InterPro" id="IPR004101">
    <property type="entry name" value="Mur_ligase_C"/>
</dbReference>
<keyword evidence="7" id="KW-0460">Magnesium</keyword>
<dbReference type="SUPFAM" id="SSF53244">
    <property type="entry name" value="MurD-like peptide ligases, peptide-binding domain"/>
    <property type="match status" value="1"/>
</dbReference>